<protein>
    <submittedName>
        <fullName evidence="9">Acyl-CoA dehydrogenase</fullName>
    </submittedName>
</protein>
<feature type="domain" description="Adaptive response protein AidB N-terminal" evidence="8">
    <location>
        <begin position="27"/>
        <end position="180"/>
    </location>
</feature>
<name>A0A514CKH9_9BACT</name>
<dbReference type="OrthoDB" id="1489360at2"/>
<dbReference type="PANTHER" id="PTHR42707">
    <property type="entry name" value="ACYL-COA DEHYDROGENASE"/>
    <property type="match status" value="1"/>
</dbReference>
<dbReference type="InterPro" id="IPR052904">
    <property type="entry name" value="Acyl-CoA_dehydrogenase-like"/>
</dbReference>
<dbReference type="Proteomes" id="UP000316614">
    <property type="component" value="Chromosome"/>
</dbReference>
<dbReference type="PROSITE" id="PS00073">
    <property type="entry name" value="ACYL_COA_DH_2"/>
    <property type="match status" value="1"/>
</dbReference>
<reference evidence="9 10" key="1">
    <citation type="submission" date="2019-06" db="EMBL/GenBank/DDBJ databases">
        <title>Echinicola alkalisoli sp. nov. isolated from saline soil.</title>
        <authorList>
            <person name="Sun J.-Q."/>
            <person name="Xu L."/>
        </authorList>
    </citation>
    <scope>NUCLEOTIDE SEQUENCE [LARGE SCALE GENOMIC DNA]</scope>
    <source>
        <strain evidence="9 10">LN3S3</strain>
    </source>
</reference>
<organism evidence="9 10">
    <name type="scientific">Echinicola soli</name>
    <dbReference type="NCBI Taxonomy" id="2591634"/>
    <lineage>
        <taxon>Bacteria</taxon>
        <taxon>Pseudomonadati</taxon>
        <taxon>Bacteroidota</taxon>
        <taxon>Cytophagia</taxon>
        <taxon>Cytophagales</taxon>
        <taxon>Cyclobacteriaceae</taxon>
        <taxon>Echinicola</taxon>
    </lineage>
</organism>
<dbReference type="InterPro" id="IPR009100">
    <property type="entry name" value="AcylCoA_DH/oxidase_NM_dom_sf"/>
</dbReference>
<dbReference type="KEGG" id="echi:FKX85_15245"/>
<dbReference type="Pfam" id="PF00441">
    <property type="entry name" value="Acyl-CoA_dh_1"/>
    <property type="match status" value="1"/>
</dbReference>
<evidence type="ECO:0000259" key="7">
    <source>
        <dbReference type="Pfam" id="PF02770"/>
    </source>
</evidence>
<dbReference type="SUPFAM" id="SSF47203">
    <property type="entry name" value="Acyl-CoA dehydrogenase C-terminal domain-like"/>
    <property type="match status" value="1"/>
</dbReference>
<evidence type="ECO:0000256" key="3">
    <source>
        <dbReference type="ARBA" id="ARBA00022630"/>
    </source>
</evidence>
<feature type="domain" description="Acyl-CoA oxidase/dehydrogenase middle" evidence="7">
    <location>
        <begin position="189"/>
        <end position="289"/>
    </location>
</feature>
<evidence type="ECO:0000256" key="2">
    <source>
        <dbReference type="ARBA" id="ARBA00009347"/>
    </source>
</evidence>
<dbReference type="Pfam" id="PF18158">
    <property type="entry name" value="AidB_N"/>
    <property type="match status" value="1"/>
</dbReference>
<evidence type="ECO:0000256" key="5">
    <source>
        <dbReference type="RuleBase" id="RU362125"/>
    </source>
</evidence>
<gene>
    <name evidence="9" type="ORF">FKX85_15245</name>
</gene>
<comment type="similarity">
    <text evidence="2 5">Belongs to the acyl-CoA dehydrogenase family.</text>
</comment>
<evidence type="ECO:0000313" key="9">
    <source>
        <dbReference type="EMBL" id="QDH80318.1"/>
    </source>
</evidence>
<accession>A0A514CKH9</accession>
<dbReference type="InterPro" id="IPR009075">
    <property type="entry name" value="AcylCo_DH/oxidase_C"/>
</dbReference>
<dbReference type="InterPro" id="IPR036250">
    <property type="entry name" value="AcylCo_DH-like_C"/>
</dbReference>
<proteinExistence type="inferred from homology"/>
<keyword evidence="5" id="KW-0560">Oxidoreductase</keyword>
<feature type="domain" description="Acyl-CoA dehydrogenase/oxidase C-terminal" evidence="6">
    <location>
        <begin position="299"/>
        <end position="452"/>
    </location>
</feature>
<dbReference type="InterPro" id="IPR006089">
    <property type="entry name" value="Acyl-CoA_DH_CS"/>
</dbReference>
<dbReference type="PANTHER" id="PTHR42707:SF2">
    <property type="entry name" value="ACD11 DEHYDROGENASE"/>
    <property type="match status" value="1"/>
</dbReference>
<keyword evidence="3 5" id="KW-0285">Flavoprotein</keyword>
<evidence type="ECO:0000259" key="8">
    <source>
        <dbReference type="Pfam" id="PF18158"/>
    </source>
</evidence>
<dbReference type="SUPFAM" id="SSF56645">
    <property type="entry name" value="Acyl-CoA dehydrogenase NM domain-like"/>
    <property type="match status" value="1"/>
</dbReference>
<keyword evidence="10" id="KW-1185">Reference proteome</keyword>
<keyword evidence="4 5" id="KW-0274">FAD</keyword>
<dbReference type="Gene3D" id="2.40.110.20">
    <property type="match status" value="1"/>
</dbReference>
<dbReference type="Pfam" id="PF02770">
    <property type="entry name" value="Acyl-CoA_dh_M"/>
    <property type="match status" value="1"/>
</dbReference>
<sequence length="570" mass="64920">MHDALSFSQENEFPSNKVVDDNFTPSKNFFVSDKILVHFLQKEFSSEVWSFIQAGLSRLGKCAASDMDELSLTADKNPPKLIKRDLFGRDIQKIVYHPAYKTLLKIAVDAGILSVKWHPKYRMEYKNQIHRMGFSLAFIYGMGESGVSCPLCMTDGVATILDKYLSPRHSKRLIEHIYTRDIEHFFTGAMFMTEKVGGSDVGANRVLANKVGDSAYLLTGEKWFCSNASAEMKLVLARTDAAIKGTPGLSLFLVENTPSEGNESTMEYVRLKDKMGVRSMATAEIIFKDTKATIIGKEGEGFKIMTEMINLSRLWNGVISIAGFRRCLIEAYQFLCYRQTFGKRTLEHALVRNKLYELASRYVADFYLTWKTIAMLDKLEAGQEEYKDMLRFLIPIVKKQTAETCVYGIRECMELMGGLGYMEEGVVPKFMRDSLVLPIWEGTSNMMVLDTLRASVKGEGLERLVRQTKEALGKKTGMEKEMANFNYVLGQLDTLEVVDRDTAEYNAKEIFEKITRYIQLGMLINQEDRESASWIKPCIHWLRQQVADKKDLVKSPISTEEIIRMIAWGF</sequence>
<evidence type="ECO:0000313" key="10">
    <source>
        <dbReference type="Proteomes" id="UP000316614"/>
    </source>
</evidence>
<dbReference type="RefSeq" id="WP_141615552.1">
    <property type="nucleotide sequence ID" value="NZ_CP041253.1"/>
</dbReference>
<dbReference type="Gene3D" id="1.20.140.10">
    <property type="entry name" value="Butyryl-CoA Dehydrogenase, subunit A, domain 3"/>
    <property type="match status" value="1"/>
</dbReference>
<dbReference type="InterPro" id="IPR006091">
    <property type="entry name" value="Acyl-CoA_Oxase/DH_mid-dom"/>
</dbReference>
<comment type="cofactor">
    <cofactor evidence="1 5">
        <name>FAD</name>
        <dbReference type="ChEBI" id="CHEBI:57692"/>
    </cofactor>
</comment>
<evidence type="ECO:0000256" key="1">
    <source>
        <dbReference type="ARBA" id="ARBA00001974"/>
    </source>
</evidence>
<dbReference type="AlphaFoldDB" id="A0A514CKH9"/>
<evidence type="ECO:0000259" key="6">
    <source>
        <dbReference type="Pfam" id="PF00441"/>
    </source>
</evidence>
<evidence type="ECO:0000256" key="4">
    <source>
        <dbReference type="ARBA" id="ARBA00022827"/>
    </source>
</evidence>
<dbReference type="GO" id="GO:0003995">
    <property type="term" value="F:acyl-CoA dehydrogenase activity"/>
    <property type="evidence" value="ECO:0007669"/>
    <property type="project" value="InterPro"/>
</dbReference>
<dbReference type="Gene3D" id="6.10.250.600">
    <property type="match status" value="1"/>
</dbReference>
<dbReference type="InterPro" id="IPR041504">
    <property type="entry name" value="AidB_N"/>
</dbReference>
<dbReference type="EMBL" id="CP041253">
    <property type="protein sequence ID" value="QDH80318.1"/>
    <property type="molecule type" value="Genomic_DNA"/>
</dbReference>